<organism evidence="3">
    <name type="scientific">Dulem virus 166</name>
    <dbReference type="NCBI Taxonomy" id="3145643"/>
    <lineage>
        <taxon>Viruses</taxon>
        <taxon>Monodnaviria</taxon>
        <taxon>Sangervirae</taxon>
        <taxon>Phixviricota</taxon>
        <taxon>Malgrandaviricetes</taxon>
        <taxon>Petitvirales</taxon>
        <taxon>Microviridae</taxon>
        <taxon>Microvirus</taxon>
    </lineage>
</organism>
<reference evidence="3" key="1">
    <citation type="submission" date="2024-03" db="EMBL/GenBank/DDBJ databases">
        <title>Diverse circular DNA viruses in blood, oral, and fecal samples of captive lemurs.</title>
        <authorList>
            <person name="Paietta E.N."/>
            <person name="Kraberger S."/>
            <person name="Lund M.C."/>
            <person name="Custer J.M."/>
            <person name="Vargas K.M."/>
            <person name="Ehmke E.E."/>
            <person name="Yoder A.D."/>
            <person name="Varsani A."/>
        </authorList>
    </citation>
    <scope>NUCLEOTIDE SEQUENCE</scope>
    <source>
        <strain evidence="2">Duke_18_65</strain>
        <strain evidence="3">Duke_23FS_48</strain>
    </source>
</reference>
<protein>
    <submittedName>
        <fullName evidence="3">Replication initiator protein</fullName>
    </submittedName>
</protein>
<evidence type="ECO:0000313" key="3">
    <source>
        <dbReference type="EMBL" id="XCD04527.1"/>
    </source>
</evidence>
<accession>A0AAU8AXP0</accession>
<feature type="domain" description="Replication-associated protein ORF2/G2P" evidence="1">
    <location>
        <begin position="73"/>
        <end position="200"/>
    </location>
</feature>
<dbReference type="EMBL" id="PP511471">
    <property type="protein sequence ID" value="XCD04527.1"/>
    <property type="molecule type" value="Genomic_DNA"/>
</dbReference>
<dbReference type="EMBL" id="PP511356">
    <property type="protein sequence ID" value="XCD03428.1"/>
    <property type="molecule type" value="Genomic_DNA"/>
</dbReference>
<sequence>MSGCTNPLHAFKVAPDNGNGKPLYKIVSGEIDHLGTLYDYIEIPCGKCIACRLAYSRQWADRCMLEAQDHDSNYFVTLTYDDEHLPVNEIVDTETGEIVKHATLVKRDLQLFIKRLRKQTGQKIRYYACGEYGSQTYRPHYHAILFGLTLDDLRLYKMSPDGYNYYNSQTLDDIWKNGYSVITNVTWDTCAYTARYILKKKFGSAAEFYVRNSIEPEFTTMSRRPGIGRNYYEKNKNTMFDTDFLYLGGPDGSRSIKPPRYFERLFDAENPDVFKNRRKLSRRVYKSTRSKYLVDGFYNADKFYRVNEMAEDNLKARINVLRRKEF</sequence>
<dbReference type="InterPro" id="IPR056906">
    <property type="entry name" value="ORF2/G2P_dom"/>
</dbReference>
<dbReference type="Pfam" id="PF23343">
    <property type="entry name" value="REP_ORF2-G2P"/>
    <property type="match status" value="1"/>
</dbReference>
<proteinExistence type="predicted"/>
<evidence type="ECO:0000313" key="2">
    <source>
        <dbReference type="EMBL" id="XCD03428.1"/>
    </source>
</evidence>
<name>A0AAU8AXP0_9VIRU</name>
<evidence type="ECO:0000259" key="1">
    <source>
        <dbReference type="Pfam" id="PF23343"/>
    </source>
</evidence>